<dbReference type="Pfam" id="PF12770">
    <property type="entry name" value="CHAT"/>
    <property type="match status" value="1"/>
</dbReference>
<proteinExistence type="predicted"/>
<name>A0ABR3G5Q4_9PEZI</name>
<protein>
    <recommendedName>
        <fullName evidence="1">CHAT domain-containing protein</fullName>
    </recommendedName>
</protein>
<keyword evidence="3" id="KW-1185">Reference proteome</keyword>
<sequence length="1388" mass="152577">METPEADPDRRGPVLDPEEVVSDISVVQDSLGHFASTGAVGHLDDAILFTRMLISDLGVRAGTGSSDPVLGVDAIVANILVFQETFGRFTATGEPGHLNDAIQLANALLSDLQELRRTQPVPADGLEEAIREAGEIAAGTPAGDLGRGRVLAGLGVGLNQKYAQLGVLGYLEEAIKWGREAVEETPPDHPDRGHVLAGLSVFLYNRYAHVGTREDLEEPARLAEEAVAATAKDHPERAGRLNNLCIFLQSRYERFRAVEDLERAIEAGEEALEATPPGHPGRLSILNNLGNFLQSRYSRLGRLEDLENGIRRVREAADATPLDHPDRVSVLQNLSDSFHLRYSRFQAVEDLVQAIRWAEEVLAATPPDHSERANRLHNLAIYLNSKYTRLGALEDLQQAITLAGEAATATPQSHPDRASRLHGLGDYLRQRYVRLGALEDLEQSIKWAEQAVAATPRGHPDRASRLQNLANSHHSKFTRLSTLEDLQQAIKWAEEAVNATPPDDPKRARRLSNLGVFLESKYQRLGAVEDLEQLIKLVEEALAATPSDVNHPDRPGILHNLASSLHSRYTRFGVVEDLEQAIRRTEEALETTPSDHPVRAKMLHNLSSFLKDRYKRSGVLKDLDESIDRAEEALEATPPENSHSERAAILSNLGNRLYNRYERFGALADLEQAIKLAEEALAATPPDRPDRAGKLNNLGNFLEDRYTRLGAVEDLEQAIKRAEEAVAAAPSGHSARAGSLSNLGIRFHIKYERFGALGDLEKAIKLAQEALEATPLDLGHTDRPARLNNLSGALNARYAELGAPRDQEQAIKQAEAAAEATPENHFDRPGILFNLGEELLLSNNFQRSIETFLKAWYSELSPPRYRILAARSAAFACGFLELWQDAASLLEGAVKMLTTISPRFLDRDDQEHVLSSRGFTSLAADAVAVALQAGAEPAHCLGLLELGRGIIMGLAIDYRSDLSELEIKNPELFARFSSLRLEIDSPIARDKYQSPEQNRRSRVQAIDRMEETLADIRRLPGFGGFQLPPTSVDLMAMAVEGPIVVLNSTRLRSDALIVTSSSIKALALPKLICQEVNDWMRQVGGMVRGKRSTYPARNKKMAGLLLWLWDAAVEPVLEELKLDVDSRIWWIGVGPLAMAPFHAAGDHSPGSTRNTLHRAISSYIPTIKALSYAREKELKLLSGDSRLLLVTMATTPGNKALKNATQEAENIIFMVGDRATRLDRPSTASVMEKLPSHHAIHFACHGVSDPINPSNSHLLLLNDDGSETVDRLTVRQIASTNLKNAQLAYLSACSTADNASFALADESIHIASGFQLAGFSHVLATLWESNDIACRQVAGEFYSLLFDVHRHVEGHRKVGTAFHHAVVSLRNQNPTQPLKWACFIHTGA</sequence>
<dbReference type="EMBL" id="JBBBZM010000291">
    <property type="protein sequence ID" value="KAL0631148.1"/>
    <property type="molecule type" value="Genomic_DNA"/>
</dbReference>
<accession>A0ABR3G5Q4</accession>
<dbReference type="PANTHER" id="PTHR19959">
    <property type="entry name" value="KINESIN LIGHT CHAIN"/>
    <property type="match status" value="1"/>
</dbReference>
<dbReference type="PANTHER" id="PTHR19959:SF119">
    <property type="entry name" value="FUNGAL LIPASE-LIKE DOMAIN-CONTAINING PROTEIN"/>
    <property type="match status" value="1"/>
</dbReference>
<comment type="caution">
    <text evidence="2">The sequence shown here is derived from an EMBL/GenBank/DDBJ whole genome shotgun (WGS) entry which is preliminary data.</text>
</comment>
<dbReference type="Proteomes" id="UP001447188">
    <property type="component" value="Unassembled WGS sequence"/>
</dbReference>
<dbReference type="InterPro" id="IPR011990">
    <property type="entry name" value="TPR-like_helical_dom_sf"/>
</dbReference>
<reference evidence="2 3" key="1">
    <citation type="submission" date="2024-02" db="EMBL/GenBank/DDBJ databases">
        <title>Discinaceae phylogenomics.</title>
        <authorList>
            <person name="Dirks A.C."/>
            <person name="James T.Y."/>
        </authorList>
    </citation>
    <scope>NUCLEOTIDE SEQUENCE [LARGE SCALE GENOMIC DNA]</scope>
    <source>
        <strain evidence="2 3">ACD0624</strain>
    </source>
</reference>
<dbReference type="InterPro" id="IPR024983">
    <property type="entry name" value="CHAT_dom"/>
</dbReference>
<dbReference type="SUPFAM" id="SSF81901">
    <property type="entry name" value="HCP-like"/>
    <property type="match status" value="1"/>
</dbReference>
<evidence type="ECO:0000313" key="2">
    <source>
        <dbReference type="EMBL" id="KAL0631148.1"/>
    </source>
</evidence>
<feature type="domain" description="CHAT" evidence="1">
    <location>
        <begin position="1106"/>
        <end position="1387"/>
    </location>
</feature>
<dbReference type="Gene3D" id="1.25.40.10">
    <property type="entry name" value="Tetratricopeptide repeat domain"/>
    <property type="match status" value="4"/>
</dbReference>
<evidence type="ECO:0000259" key="1">
    <source>
        <dbReference type="Pfam" id="PF12770"/>
    </source>
</evidence>
<gene>
    <name evidence="2" type="ORF">Q9L58_009991</name>
</gene>
<evidence type="ECO:0000313" key="3">
    <source>
        <dbReference type="Proteomes" id="UP001447188"/>
    </source>
</evidence>
<dbReference type="SUPFAM" id="SSF48452">
    <property type="entry name" value="TPR-like"/>
    <property type="match status" value="2"/>
</dbReference>
<organism evidence="2 3">
    <name type="scientific">Discina gigas</name>
    <dbReference type="NCBI Taxonomy" id="1032678"/>
    <lineage>
        <taxon>Eukaryota</taxon>
        <taxon>Fungi</taxon>
        <taxon>Dikarya</taxon>
        <taxon>Ascomycota</taxon>
        <taxon>Pezizomycotina</taxon>
        <taxon>Pezizomycetes</taxon>
        <taxon>Pezizales</taxon>
        <taxon>Discinaceae</taxon>
        <taxon>Discina</taxon>
    </lineage>
</organism>
<dbReference type="Pfam" id="PF13374">
    <property type="entry name" value="TPR_10"/>
    <property type="match status" value="3"/>
</dbReference>